<keyword evidence="1" id="KW-1133">Transmembrane helix</keyword>
<feature type="transmembrane region" description="Helical" evidence="1">
    <location>
        <begin position="84"/>
        <end position="104"/>
    </location>
</feature>
<reference evidence="3" key="1">
    <citation type="journal article" date="2019" name="Int. J. Syst. Evol. Microbiol.">
        <title>The Global Catalogue of Microorganisms (GCM) 10K type strain sequencing project: providing services to taxonomists for standard genome sequencing and annotation.</title>
        <authorList>
            <consortium name="The Broad Institute Genomics Platform"/>
            <consortium name="The Broad Institute Genome Sequencing Center for Infectious Disease"/>
            <person name="Wu L."/>
            <person name="Ma J."/>
        </authorList>
    </citation>
    <scope>NUCLEOTIDE SEQUENCE [LARGE SCALE GENOMIC DNA]</scope>
    <source>
        <strain evidence="3">JCM 16898</strain>
    </source>
</reference>
<accession>A0ABP6UY35</accession>
<comment type="caution">
    <text evidence="2">The sequence shown here is derived from an EMBL/GenBank/DDBJ whole genome shotgun (WGS) entry which is preliminary data.</text>
</comment>
<proteinExistence type="predicted"/>
<feature type="transmembrane region" description="Helical" evidence="1">
    <location>
        <begin position="12"/>
        <end position="34"/>
    </location>
</feature>
<gene>
    <name evidence="2" type="ORF">GCM10022222_01770</name>
</gene>
<feature type="transmembrane region" description="Helical" evidence="1">
    <location>
        <begin position="124"/>
        <end position="145"/>
    </location>
</feature>
<dbReference type="Pfam" id="PF06197">
    <property type="entry name" value="DUF998"/>
    <property type="match status" value="1"/>
</dbReference>
<evidence type="ECO:0000313" key="2">
    <source>
        <dbReference type="EMBL" id="GAA3523396.1"/>
    </source>
</evidence>
<protein>
    <submittedName>
        <fullName evidence="2">DUF998 domain-containing protein</fullName>
    </submittedName>
</protein>
<keyword evidence="1" id="KW-0472">Membrane</keyword>
<keyword evidence="1" id="KW-0812">Transmembrane</keyword>
<dbReference type="InterPro" id="IPR009339">
    <property type="entry name" value="DUF998"/>
</dbReference>
<sequence>MPTVPGDRRPVLLPLAGVAALAAGAALVLLLQLVPPTDEISVTQRTISEYGLSDNKWVFDLAVALVAAGSALTLTVLRRQRRLPAAAAVFGALWTIGLLVVVAFPKTDWTNAAASGAGGTLHRIASVVAFVCLPLAVLVAARPVFPDSPRRRLAARLLAVLSLAWFAVLLGAIAVAAGTDQRWWLIIPLGLVERGMALTELSALAALAVPVRVTAPTSPRPTAVPPR</sequence>
<dbReference type="EMBL" id="BAAAZN010000001">
    <property type="protein sequence ID" value="GAA3523396.1"/>
    <property type="molecule type" value="Genomic_DNA"/>
</dbReference>
<evidence type="ECO:0000256" key="1">
    <source>
        <dbReference type="SAM" id="Phobius"/>
    </source>
</evidence>
<dbReference type="RefSeq" id="WP_344854269.1">
    <property type="nucleotide sequence ID" value="NZ_BAAAZN010000001.1"/>
</dbReference>
<feature type="transmembrane region" description="Helical" evidence="1">
    <location>
        <begin position="57"/>
        <end position="77"/>
    </location>
</feature>
<organism evidence="2 3">
    <name type="scientific">Amycolatopsis ultiminotia</name>
    <dbReference type="NCBI Taxonomy" id="543629"/>
    <lineage>
        <taxon>Bacteria</taxon>
        <taxon>Bacillati</taxon>
        <taxon>Actinomycetota</taxon>
        <taxon>Actinomycetes</taxon>
        <taxon>Pseudonocardiales</taxon>
        <taxon>Pseudonocardiaceae</taxon>
        <taxon>Amycolatopsis</taxon>
    </lineage>
</organism>
<name>A0ABP6UY35_9PSEU</name>
<feature type="transmembrane region" description="Helical" evidence="1">
    <location>
        <begin position="157"/>
        <end position="177"/>
    </location>
</feature>
<dbReference type="Proteomes" id="UP001500689">
    <property type="component" value="Unassembled WGS sequence"/>
</dbReference>
<evidence type="ECO:0000313" key="3">
    <source>
        <dbReference type="Proteomes" id="UP001500689"/>
    </source>
</evidence>
<keyword evidence="3" id="KW-1185">Reference proteome</keyword>